<feature type="region of interest" description="Disordered" evidence="1">
    <location>
        <begin position="128"/>
        <end position="148"/>
    </location>
</feature>
<organism evidence="3 4">
    <name type="scientific">Meloidogyne hapla</name>
    <name type="common">Root-knot nematode worm</name>
    <dbReference type="NCBI Taxonomy" id="6305"/>
    <lineage>
        <taxon>Eukaryota</taxon>
        <taxon>Metazoa</taxon>
        <taxon>Ecdysozoa</taxon>
        <taxon>Nematoda</taxon>
        <taxon>Chromadorea</taxon>
        <taxon>Rhabditida</taxon>
        <taxon>Tylenchina</taxon>
        <taxon>Tylenchomorpha</taxon>
        <taxon>Tylenchoidea</taxon>
        <taxon>Meloidogynidae</taxon>
        <taxon>Meloidogyninae</taxon>
        <taxon>Meloidogyne</taxon>
    </lineage>
</organism>
<feature type="region of interest" description="Disordered" evidence="1">
    <location>
        <begin position="66"/>
        <end position="94"/>
    </location>
</feature>
<feature type="compositionally biased region" description="Polar residues" evidence="1">
    <location>
        <begin position="302"/>
        <end position="315"/>
    </location>
</feature>
<accession>A0A1I8B9R3</accession>
<keyword evidence="2" id="KW-0472">Membrane</keyword>
<proteinExistence type="predicted"/>
<feature type="region of interest" description="Disordered" evidence="1">
    <location>
        <begin position="294"/>
        <end position="315"/>
    </location>
</feature>
<dbReference type="WBParaSite" id="MhA1_Contig1761.frz3.gene6">
    <property type="protein sequence ID" value="MhA1_Contig1761.frz3.gene6"/>
    <property type="gene ID" value="MhA1_Contig1761.frz3.gene6"/>
</dbReference>
<feature type="compositionally biased region" description="Polar residues" evidence="1">
    <location>
        <begin position="129"/>
        <end position="140"/>
    </location>
</feature>
<protein>
    <submittedName>
        <fullName evidence="4">Uncharacterized protein</fullName>
    </submittedName>
</protein>
<name>A0A1I8B9R3_MELHA</name>
<evidence type="ECO:0000313" key="4">
    <source>
        <dbReference type="WBParaSite" id="MhA1_Contig1761.frz3.gene6"/>
    </source>
</evidence>
<feature type="transmembrane region" description="Helical" evidence="2">
    <location>
        <begin position="325"/>
        <end position="349"/>
    </location>
</feature>
<keyword evidence="2" id="KW-0812">Transmembrane</keyword>
<dbReference type="Proteomes" id="UP000095281">
    <property type="component" value="Unplaced"/>
</dbReference>
<sequence>MIMKIFESTTERIPNKTIQTNTKNLKIDNNKIITTIKTNENIKTNTLIPFTVKINLNESKERNFNSSLNEGKKLDEYRNEEENNNEDEEEDDWPGMSMFNANLRNSVNLKAKLSELKEKNGKEIKKDNSLNQMNNSTGNISLVDKNDNLTNNKSNKQINIEQRITNPTKIFNKTIPTKTLEVTTTSRLDEATITEIKERNSEKLIINKTETTTSNDKTLGILSSKELNISTSTTPMNKGIDSNITITTASTLSLTITNINTELNNINKNSSVSSLDSSPLQNLFDYLSTTTTSKRTTRSTKPSQNFTTIKPSGSKGTWRSSISPFPWYFVAIGGFIFASIIFILVFLTVRGFRQIFTKRAQNGGSRIDKSKRENTNDSMIPMINHNKRRTNKIKKSKLIKTKEGKKINEKSPKIKNKNESISECSVSEAFSERLEQKEGEQITVIDPLLNQVCE</sequence>
<keyword evidence="3" id="KW-1185">Reference proteome</keyword>
<reference evidence="4" key="1">
    <citation type="submission" date="2016-11" db="UniProtKB">
        <authorList>
            <consortium name="WormBaseParasite"/>
        </authorList>
    </citation>
    <scope>IDENTIFICATION</scope>
</reference>
<feature type="compositionally biased region" description="Basic and acidic residues" evidence="1">
    <location>
        <begin position="70"/>
        <end position="81"/>
    </location>
</feature>
<keyword evidence="2" id="KW-1133">Transmembrane helix</keyword>
<evidence type="ECO:0000256" key="1">
    <source>
        <dbReference type="SAM" id="MobiDB-lite"/>
    </source>
</evidence>
<evidence type="ECO:0000256" key="2">
    <source>
        <dbReference type="SAM" id="Phobius"/>
    </source>
</evidence>
<evidence type="ECO:0000313" key="3">
    <source>
        <dbReference type="Proteomes" id="UP000095281"/>
    </source>
</evidence>
<feature type="compositionally biased region" description="Acidic residues" evidence="1">
    <location>
        <begin position="82"/>
        <end position="93"/>
    </location>
</feature>
<dbReference type="AlphaFoldDB" id="A0A1I8B9R3"/>